<evidence type="ECO:0000313" key="9">
    <source>
        <dbReference type="EMBL" id="GMH18958.1"/>
    </source>
</evidence>
<keyword evidence="4 7" id="KW-0964">Secreted</keyword>
<comment type="caution">
    <text evidence="9">The sequence shown here is derived from an EMBL/GenBank/DDBJ whole genome shotgun (WGS) entry which is preliminary data.</text>
</comment>
<evidence type="ECO:0000256" key="5">
    <source>
        <dbReference type="ARBA" id="ARBA00022729"/>
    </source>
</evidence>
<dbReference type="EMBL" id="BSYO01000020">
    <property type="protein sequence ID" value="GMH18958.1"/>
    <property type="molecule type" value="Genomic_DNA"/>
</dbReference>
<feature type="region of interest" description="Disordered" evidence="8">
    <location>
        <begin position="1"/>
        <end position="25"/>
    </location>
</feature>
<name>A0AAD3XVJ5_NEPGR</name>
<dbReference type="GO" id="GO:0010052">
    <property type="term" value="P:guard cell differentiation"/>
    <property type="evidence" value="ECO:0007669"/>
    <property type="project" value="UniProtKB-UniRule"/>
</dbReference>
<dbReference type="PANTHER" id="PTHR33109">
    <property type="entry name" value="EPIDERMAL PATTERNING FACTOR-LIKE PROTEIN 4"/>
    <property type="match status" value="1"/>
</dbReference>
<dbReference type="Proteomes" id="UP001279734">
    <property type="component" value="Unassembled WGS sequence"/>
</dbReference>
<dbReference type="AlphaFoldDB" id="A0AAD3XVJ5"/>
<keyword evidence="5" id="KW-0732">Signal</keyword>
<sequence length="88" mass="9915">MKVRGGKVAEKEGDDDEGTKPMKMALGSRPPLCTNRCMSCRPCMAALVVPPHRRIASPANVYLKTPQDEETYYLLTWKCICKNKLFQP</sequence>
<evidence type="ECO:0000256" key="2">
    <source>
        <dbReference type="ARBA" id="ARBA00008127"/>
    </source>
</evidence>
<accession>A0AAD3XVJ5</accession>
<evidence type="ECO:0000256" key="7">
    <source>
        <dbReference type="RuleBase" id="RU367102"/>
    </source>
</evidence>
<evidence type="ECO:0000256" key="4">
    <source>
        <dbReference type="ARBA" id="ARBA00022525"/>
    </source>
</evidence>
<comment type="subcellular location">
    <subcellularLocation>
        <location evidence="1 7">Secreted</location>
    </subcellularLocation>
</comment>
<dbReference type="Pfam" id="PF17181">
    <property type="entry name" value="EPF"/>
    <property type="match status" value="1"/>
</dbReference>
<gene>
    <name evidence="9" type="ORF">Nepgr_020799</name>
</gene>
<proteinExistence type="inferred from homology"/>
<comment type="similarity">
    <text evidence="2 7">Belongs to the plant cysteine rich small secretory peptide family. Epidermal patterning factor subfamily.</text>
</comment>
<evidence type="ECO:0000256" key="8">
    <source>
        <dbReference type="SAM" id="MobiDB-lite"/>
    </source>
</evidence>
<protein>
    <recommendedName>
        <fullName evidence="7">Epidermal patterning factor-like protein</fullName>
    </recommendedName>
</protein>
<evidence type="ECO:0000256" key="3">
    <source>
        <dbReference type="ARBA" id="ARBA00022473"/>
    </source>
</evidence>
<evidence type="ECO:0000256" key="1">
    <source>
        <dbReference type="ARBA" id="ARBA00004613"/>
    </source>
</evidence>
<keyword evidence="6" id="KW-1015">Disulfide bond</keyword>
<dbReference type="PANTHER" id="PTHR33109:SF60">
    <property type="entry name" value="EPIDERMAL PATTERNING FACTOR-LIKE PROTEIN 8"/>
    <property type="match status" value="1"/>
</dbReference>
<keyword evidence="3 7" id="KW-0217">Developmental protein</keyword>
<evidence type="ECO:0000256" key="6">
    <source>
        <dbReference type="ARBA" id="ARBA00023157"/>
    </source>
</evidence>
<reference evidence="9" key="1">
    <citation type="submission" date="2023-05" db="EMBL/GenBank/DDBJ databases">
        <title>Nepenthes gracilis genome sequencing.</title>
        <authorList>
            <person name="Fukushima K."/>
        </authorList>
    </citation>
    <scope>NUCLEOTIDE SEQUENCE</scope>
    <source>
        <strain evidence="9">SING2019-196</strain>
    </source>
</reference>
<organism evidence="9 10">
    <name type="scientific">Nepenthes gracilis</name>
    <name type="common">Slender pitcher plant</name>
    <dbReference type="NCBI Taxonomy" id="150966"/>
    <lineage>
        <taxon>Eukaryota</taxon>
        <taxon>Viridiplantae</taxon>
        <taxon>Streptophyta</taxon>
        <taxon>Embryophyta</taxon>
        <taxon>Tracheophyta</taxon>
        <taxon>Spermatophyta</taxon>
        <taxon>Magnoliopsida</taxon>
        <taxon>eudicotyledons</taxon>
        <taxon>Gunneridae</taxon>
        <taxon>Pentapetalae</taxon>
        <taxon>Caryophyllales</taxon>
        <taxon>Nepenthaceae</taxon>
        <taxon>Nepenthes</taxon>
    </lineage>
</organism>
<dbReference type="GO" id="GO:0005576">
    <property type="term" value="C:extracellular region"/>
    <property type="evidence" value="ECO:0007669"/>
    <property type="project" value="UniProtKB-SubCell"/>
</dbReference>
<dbReference type="InterPro" id="IPR039455">
    <property type="entry name" value="EPFL"/>
</dbReference>
<evidence type="ECO:0000313" key="10">
    <source>
        <dbReference type="Proteomes" id="UP001279734"/>
    </source>
</evidence>
<comment type="function">
    <text evidence="7">Controls stomatal patterning.</text>
</comment>
<keyword evidence="10" id="KW-1185">Reference proteome</keyword>